<name>A0AA38HK08_9CUCU</name>
<dbReference type="GO" id="GO:0006357">
    <property type="term" value="P:regulation of transcription by RNA polymerase II"/>
    <property type="evidence" value="ECO:0007669"/>
    <property type="project" value="InterPro"/>
</dbReference>
<gene>
    <name evidence="4" type="ORF">Zmor_024814</name>
</gene>
<evidence type="ECO:0000256" key="1">
    <source>
        <dbReference type="ARBA" id="ARBA00023127"/>
    </source>
</evidence>
<dbReference type="SUPFAM" id="SSF47954">
    <property type="entry name" value="Cyclin-like"/>
    <property type="match status" value="2"/>
</dbReference>
<accession>A0AA38HK08</accession>
<evidence type="ECO:0000259" key="3">
    <source>
        <dbReference type="PROSITE" id="PS51038"/>
    </source>
</evidence>
<dbReference type="CDD" id="cd20524">
    <property type="entry name" value="CYCLIN_CCNH_rpt1"/>
    <property type="match status" value="1"/>
</dbReference>
<reference evidence="4" key="1">
    <citation type="journal article" date="2023" name="G3 (Bethesda)">
        <title>Whole genome assemblies of Zophobas morio and Tenebrio molitor.</title>
        <authorList>
            <person name="Kaur S."/>
            <person name="Stinson S.A."/>
            <person name="diCenzo G.C."/>
        </authorList>
    </citation>
    <scope>NUCLEOTIDE SEQUENCE</scope>
    <source>
        <strain evidence="4">QUZm001</strain>
    </source>
</reference>
<dbReference type="Pfam" id="PF00134">
    <property type="entry name" value="Cyclin_N"/>
    <property type="match status" value="1"/>
</dbReference>
<evidence type="ECO:0000256" key="2">
    <source>
        <dbReference type="RuleBase" id="RU000383"/>
    </source>
</evidence>
<dbReference type="PANTHER" id="PTHR10026">
    <property type="entry name" value="CYCLIN"/>
    <property type="match status" value="1"/>
</dbReference>
<sequence>MQYHTSTQKEYWTFKCQNELDMCRFEANDSAIKRIKETIEKDREIQRVNSVEKVFYEFYELKLRDICQLYRKQDKVAPPLKIVGTAIAFFKRFFLHNSCMDYPLQDIMYTCIFLAFKTEERTKDLDTFLQIAHFNGTREKYFKVILDLEIIVVEQLHFHLQILHPMGSIDGILADLSFKVGILEICKALRLLSLRFCEYSLFTNLMFLYSPAQIGAACVWLASREFEEKEKIDNYFCDLFKEEKGLFALISNTIAAAIETQSKKSVDKENARLIYNKLKAFGPFFIDPTSGRYRFCFFPSGGYC</sequence>
<dbReference type="AlphaFoldDB" id="A0AA38HK08"/>
<dbReference type="InterPro" id="IPR036915">
    <property type="entry name" value="Cyclin-like_sf"/>
</dbReference>
<keyword evidence="5" id="KW-1185">Reference proteome</keyword>
<proteinExistence type="inferred from homology"/>
<evidence type="ECO:0000313" key="4">
    <source>
        <dbReference type="EMBL" id="KAJ3632070.1"/>
    </source>
</evidence>
<evidence type="ECO:0000313" key="5">
    <source>
        <dbReference type="Proteomes" id="UP001168821"/>
    </source>
</evidence>
<dbReference type="Proteomes" id="UP001168821">
    <property type="component" value="Unassembled WGS sequence"/>
</dbReference>
<dbReference type="InterPro" id="IPR001025">
    <property type="entry name" value="BAH_dom"/>
</dbReference>
<dbReference type="InterPro" id="IPR006671">
    <property type="entry name" value="Cyclin_N"/>
</dbReference>
<dbReference type="PROSITE" id="PS51038">
    <property type="entry name" value="BAH"/>
    <property type="match status" value="1"/>
</dbReference>
<dbReference type="InterPro" id="IPR013763">
    <property type="entry name" value="Cyclin-like_dom"/>
</dbReference>
<comment type="similarity">
    <text evidence="2">Belongs to the cyclin family.</text>
</comment>
<keyword evidence="1 2" id="KW-0195">Cyclin</keyword>
<dbReference type="GO" id="GO:0016538">
    <property type="term" value="F:cyclin-dependent protein serine/threonine kinase regulator activity"/>
    <property type="evidence" value="ECO:0007669"/>
    <property type="project" value="InterPro"/>
</dbReference>
<organism evidence="4 5">
    <name type="scientific">Zophobas morio</name>
    <dbReference type="NCBI Taxonomy" id="2755281"/>
    <lineage>
        <taxon>Eukaryota</taxon>
        <taxon>Metazoa</taxon>
        <taxon>Ecdysozoa</taxon>
        <taxon>Arthropoda</taxon>
        <taxon>Hexapoda</taxon>
        <taxon>Insecta</taxon>
        <taxon>Pterygota</taxon>
        <taxon>Neoptera</taxon>
        <taxon>Endopterygota</taxon>
        <taxon>Coleoptera</taxon>
        <taxon>Polyphaga</taxon>
        <taxon>Cucujiformia</taxon>
        <taxon>Tenebrionidae</taxon>
        <taxon>Zophobas</taxon>
    </lineage>
</organism>
<dbReference type="Gene3D" id="1.10.472.10">
    <property type="entry name" value="Cyclin-like"/>
    <property type="match status" value="1"/>
</dbReference>
<protein>
    <recommendedName>
        <fullName evidence="3">BAH domain-containing protein</fullName>
    </recommendedName>
</protein>
<dbReference type="SMART" id="SM00385">
    <property type="entry name" value="CYCLIN"/>
    <property type="match status" value="2"/>
</dbReference>
<dbReference type="EMBL" id="JALNTZ010000735">
    <property type="protein sequence ID" value="KAJ3632070.1"/>
    <property type="molecule type" value="Genomic_DNA"/>
</dbReference>
<comment type="caution">
    <text evidence="4">The sequence shown here is derived from an EMBL/GenBank/DDBJ whole genome shotgun (WGS) entry which is preliminary data.</text>
</comment>
<dbReference type="InterPro" id="IPR043198">
    <property type="entry name" value="Cyclin/Ssn8"/>
</dbReference>
<dbReference type="GO" id="GO:0003682">
    <property type="term" value="F:chromatin binding"/>
    <property type="evidence" value="ECO:0007669"/>
    <property type="project" value="InterPro"/>
</dbReference>
<feature type="domain" description="BAH" evidence="3">
    <location>
        <begin position="23"/>
        <end position="145"/>
    </location>
</feature>